<keyword evidence="9" id="KW-1185">Reference proteome</keyword>
<evidence type="ECO:0000256" key="6">
    <source>
        <dbReference type="ARBA" id="ARBA00047508"/>
    </source>
</evidence>
<dbReference type="PANTHER" id="PTHR21225">
    <property type="entry name" value="PHOSPHO-2-DEHYDRO-3-DEOXYHEPTONATE ALDOLASE DAHP SYNTHETASE"/>
    <property type="match status" value="1"/>
</dbReference>
<evidence type="ECO:0000256" key="3">
    <source>
        <dbReference type="ARBA" id="ARBA00022605"/>
    </source>
</evidence>
<comment type="similarity">
    <text evidence="1">Belongs to the class-I DAHP synthase family.</text>
</comment>
<dbReference type="SUPFAM" id="SSF51569">
    <property type="entry name" value="Aldolase"/>
    <property type="match status" value="1"/>
</dbReference>
<dbReference type="GO" id="GO:0008652">
    <property type="term" value="P:amino acid biosynthetic process"/>
    <property type="evidence" value="ECO:0007669"/>
    <property type="project" value="UniProtKB-KW"/>
</dbReference>
<evidence type="ECO:0000256" key="5">
    <source>
        <dbReference type="ARBA" id="ARBA00023141"/>
    </source>
</evidence>
<comment type="catalytic activity">
    <reaction evidence="6">
        <text>D-erythrose 4-phosphate + phosphoenolpyruvate + H2O = 7-phospho-2-dehydro-3-deoxy-D-arabino-heptonate + phosphate</text>
        <dbReference type="Rhea" id="RHEA:14717"/>
        <dbReference type="ChEBI" id="CHEBI:15377"/>
        <dbReference type="ChEBI" id="CHEBI:16897"/>
        <dbReference type="ChEBI" id="CHEBI:43474"/>
        <dbReference type="ChEBI" id="CHEBI:58394"/>
        <dbReference type="ChEBI" id="CHEBI:58702"/>
        <dbReference type="EC" id="2.5.1.54"/>
    </reaction>
</comment>
<protein>
    <recommendedName>
        <fullName evidence="2">3-deoxy-7-phosphoheptulonate synthase</fullName>
        <ecNumber evidence="2">2.5.1.54</ecNumber>
    </recommendedName>
</protein>
<reference evidence="9" key="1">
    <citation type="submission" date="2012-09" db="EMBL/GenBank/DDBJ databases">
        <title>Genome sequencing and comparative transcriptomics of race 1 and race 4 of banana pathogen: Fusarium oxysporum f. sp. cubense.</title>
        <authorList>
            <person name="Fang X."/>
            <person name="Huang J."/>
        </authorList>
    </citation>
    <scope>NUCLEOTIDE SEQUENCE [LARGE SCALE GENOMIC DNA]</scope>
    <source>
        <strain evidence="9">race 4</strain>
    </source>
</reference>
<gene>
    <name evidence="8" type="ORF">FOC4_g10014941</name>
</gene>
<dbReference type="InterPro" id="IPR006219">
    <property type="entry name" value="DAHP_synth_1"/>
</dbReference>
<reference evidence="9" key="2">
    <citation type="journal article" date="2014" name="PLoS ONE">
        <title>Genome and Transcriptome Analysis of the Fungal Pathogen Fusarium oxysporum f. sp. cubense Causing Banana Vascular Wilt Disease.</title>
        <authorList>
            <person name="Guo L."/>
            <person name="Han L."/>
            <person name="Yang L."/>
            <person name="Zeng H."/>
            <person name="Fan D."/>
            <person name="Zhu Y."/>
            <person name="Feng Y."/>
            <person name="Wang G."/>
            <person name="Peng C."/>
            <person name="Jiang X."/>
            <person name="Zhou D."/>
            <person name="Ni P."/>
            <person name="Liang C."/>
            <person name="Liu L."/>
            <person name="Wang J."/>
            <person name="Mao C."/>
            <person name="Fang X."/>
            <person name="Peng M."/>
            <person name="Huang J."/>
        </authorList>
    </citation>
    <scope>NUCLEOTIDE SEQUENCE [LARGE SCALE GENOMIC DNA]</scope>
    <source>
        <strain evidence="9">race 4</strain>
    </source>
</reference>
<dbReference type="EC" id="2.5.1.54" evidence="2"/>
<sequence length="324" mass="35354">MSSFFIPNKNVGNQADSEDWRIRGYNPLTPPDLLQHEISQTPESKKTVLQGRNETVAIVNGTDEKNRLLVVIGPCSIHDPAAALAYCDLLLKEKEKHKDELLIVMRSYLEKPRTTVGWKGLINDPDIDGSFQINKGLRISRQLFVDLTAKGMPIASEMLDTISPQFLADLLSVGAIGARTTESQLHRELASGLSFPVGFKNGTDGSLNVAIDAIGAAQHPHHFLSVTKPGVVAIVGTEGNNDCFVILRGGSKGTNFDAESIAAAKELFYYNCVIRFDMIFTFRLTVARFYNGDSRSGALSYTPGMMGRVSQLQQSSPSSAESCE</sequence>
<proteinExistence type="inferred from homology"/>
<dbReference type="Gene3D" id="3.20.20.70">
    <property type="entry name" value="Aldolase class I"/>
    <property type="match status" value="1"/>
</dbReference>
<name>N1R978_FUSC4</name>
<dbReference type="NCBIfam" id="NF009395">
    <property type="entry name" value="PRK12755.1"/>
    <property type="match status" value="1"/>
</dbReference>
<accession>N1R978</accession>
<keyword evidence="5" id="KW-0057">Aromatic amino acid biosynthesis</keyword>
<dbReference type="Proteomes" id="UP000016929">
    <property type="component" value="Unassembled WGS sequence"/>
</dbReference>
<evidence type="ECO:0000256" key="2">
    <source>
        <dbReference type="ARBA" id="ARBA00012694"/>
    </source>
</evidence>
<dbReference type="PANTHER" id="PTHR21225:SF18">
    <property type="entry name" value="PHOSPHO-2-DEHYDRO-3-DEOXYHEPTONATE ALDOLASE, PHENYLALANINE-INHIBITED"/>
    <property type="match status" value="1"/>
</dbReference>
<evidence type="ECO:0000313" key="9">
    <source>
        <dbReference type="Proteomes" id="UP000016929"/>
    </source>
</evidence>
<evidence type="ECO:0000256" key="1">
    <source>
        <dbReference type="ARBA" id="ARBA00007985"/>
    </source>
</evidence>
<dbReference type="InterPro" id="IPR013785">
    <property type="entry name" value="Aldolase_TIM"/>
</dbReference>
<keyword evidence="4" id="KW-0808">Transferase</keyword>
<dbReference type="Pfam" id="PF00793">
    <property type="entry name" value="DAHP_synth_1"/>
    <property type="match status" value="1"/>
</dbReference>
<dbReference type="InterPro" id="IPR006218">
    <property type="entry name" value="DAHP1/KDSA"/>
</dbReference>
<dbReference type="AlphaFoldDB" id="N1R978"/>
<evidence type="ECO:0000256" key="4">
    <source>
        <dbReference type="ARBA" id="ARBA00022679"/>
    </source>
</evidence>
<evidence type="ECO:0000313" key="8">
    <source>
        <dbReference type="EMBL" id="EMT61869.1"/>
    </source>
</evidence>
<dbReference type="GO" id="GO:0009073">
    <property type="term" value="P:aromatic amino acid family biosynthetic process"/>
    <property type="evidence" value="ECO:0007669"/>
    <property type="project" value="UniProtKB-KW"/>
</dbReference>
<organism evidence="8 9">
    <name type="scientific">Fusarium oxysporum f. sp. cubense (strain race 4)</name>
    <name type="common">Panama disease fungus</name>
    <dbReference type="NCBI Taxonomy" id="2502994"/>
    <lineage>
        <taxon>Eukaryota</taxon>
        <taxon>Fungi</taxon>
        <taxon>Dikarya</taxon>
        <taxon>Ascomycota</taxon>
        <taxon>Pezizomycotina</taxon>
        <taxon>Sordariomycetes</taxon>
        <taxon>Hypocreomycetidae</taxon>
        <taxon>Hypocreales</taxon>
        <taxon>Nectriaceae</taxon>
        <taxon>Fusarium</taxon>
        <taxon>Fusarium oxysporum species complex</taxon>
    </lineage>
</organism>
<dbReference type="EMBL" id="KB726996">
    <property type="protein sequence ID" value="EMT61869.1"/>
    <property type="molecule type" value="Genomic_DNA"/>
</dbReference>
<feature type="domain" description="DAHP synthetase I/KDSA" evidence="7">
    <location>
        <begin position="57"/>
        <end position="267"/>
    </location>
</feature>
<dbReference type="GO" id="GO:0005737">
    <property type="term" value="C:cytoplasm"/>
    <property type="evidence" value="ECO:0007669"/>
    <property type="project" value="TreeGrafter"/>
</dbReference>
<evidence type="ECO:0000259" key="7">
    <source>
        <dbReference type="Pfam" id="PF00793"/>
    </source>
</evidence>
<dbReference type="HOGENOM" id="CLU_030903_3_0_1"/>
<keyword evidence="3" id="KW-0028">Amino-acid biosynthesis</keyword>
<dbReference type="NCBIfam" id="TIGR00034">
    <property type="entry name" value="aroFGH"/>
    <property type="match status" value="1"/>
</dbReference>
<dbReference type="GO" id="GO:0003849">
    <property type="term" value="F:3-deoxy-7-phosphoheptulonate synthase activity"/>
    <property type="evidence" value="ECO:0007669"/>
    <property type="project" value="UniProtKB-EC"/>
</dbReference>
<dbReference type="STRING" id="1229665.N1R978"/>